<gene>
    <name evidence="1" type="ORF">ANCCAN_24173</name>
</gene>
<dbReference type="InterPro" id="IPR052054">
    <property type="entry name" value="Oxidative_DNA_repair_enzyme"/>
</dbReference>
<dbReference type="STRING" id="29170.A0A368FD20"/>
<dbReference type="SUPFAM" id="SSF48150">
    <property type="entry name" value="DNA-glycosylase"/>
    <property type="match status" value="1"/>
</dbReference>
<dbReference type="PANTHER" id="PTHR10242">
    <property type="entry name" value="8-OXOGUANINE DNA GLYCOSYLASE"/>
    <property type="match status" value="1"/>
</dbReference>
<keyword evidence="2" id="KW-1185">Reference proteome</keyword>
<sequence length="105" mass="11809">MTHLKDVKELHGIRILKQEPLETLLAFICSANNNIPRISSMVNKLAKLYGDPIVLDSPAQSAHVLERFPELGYAFPTLSQLAAAQDELTAVLREQQFGYRANYVR</sequence>
<dbReference type="GO" id="GO:0034039">
    <property type="term" value="F:8-oxo-7,8-dihydroguanine DNA N-glycosylase activity"/>
    <property type="evidence" value="ECO:0007669"/>
    <property type="project" value="TreeGrafter"/>
</dbReference>
<accession>A0A368FD20</accession>
<reference evidence="1 2" key="1">
    <citation type="submission" date="2014-10" db="EMBL/GenBank/DDBJ databases">
        <title>Draft genome of the hookworm Ancylostoma caninum.</title>
        <authorList>
            <person name="Mitreva M."/>
        </authorList>
    </citation>
    <scope>NUCLEOTIDE SEQUENCE [LARGE SCALE GENOMIC DNA]</scope>
    <source>
        <strain evidence="1 2">Baltimore</strain>
    </source>
</reference>
<dbReference type="OrthoDB" id="238681at2759"/>
<dbReference type="Proteomes" id="UP000252519">
    <property type="component" value="Unassembled WGS sequence"/>
</dbReference>
<organism evidence="1 2">
    <name type="scientific">Ancylostoma caninum</name>
    <name type="common">Dog hookworm</name>
    <dbReference type="NCBI Taxonomy" id="29170"/>
    <lineage>
        <taxon>Eukaryota</taxon>
        <taxon>Metazoa</taxon>
        <taxon>Ecdysozoa</taxon>
        <taxon>Nematoda</taxon>
        <taxon>Chromadorea</taxon>
        <taxon>Rhabditida</taxon>
        <taxon>Rhabditina</taxon>
        <taxon>Rhabditomorpha</taxon>
        <taxon>Strongyloidea</taxon>
        <taxon>Ancylostomatidae</taxon>
        <taxon>Ancylostomatinae</taxon>
        <taxon>Ancylostoma</taxon>
    </lineage>
</organism>
<evidence type="ECO:0000313" key="2">
    <source>
        <dbReference type="Proteomes" id="UP000252519"/>
    </source>
</evidence>
<dbReference type="Gene3D" id="1.10.340.30">
    <property type="entry name" value="Hypothetical protein, domain 2"/>
    <property type="match status" value="1"/>
</dbReference>
<evidence type="ECO:0000313" key="1">
    <source>
        <dbReference type="EMBL" id="RCN30064.1"/>
    </source>
</evidence>
<dbReference type="PANTHER" id="PTHR10242:SF2">
    <property type="entry name" value="N-GLYCOSYLASE_DNA LYASE"/>
    <property type="match status" value="1"/>
</dbReference>
<comment type="caution">
    <text evidence="1">The sequence shown here is derived from an EMBL/GenBank/DDBJ whole genome shotgun (WGS) entry which is preliminary data.</text>
</comment>
<dbReference type="GO" id="GO:0006285">
    <property type="term" value="P:base-excision repair, AP site formation"/>
    <property type="evidence" value="ECO:0007669"/>
    <property type="project" value="TreeGrafter"/>
</dbReference>
<dbReference type="EMBL" id="JOJR01001677">
    <property type="protein sequence ID" value="RCN30064.1"/>
    <property type="molecule type" value="Genomic_DNA"/>
</dbReference>
<dbReference type="InterPro" id="IPR011257">
    <property type="entry name" value="DNA_glycosylase"/>
</dbReference>
<dbReference type="GO" id="GO:0005634">
    <property type="term" value="C:nucleus"/>
    <property type="evidence" value="ECO:0007669"/>
    <property type="project" value="TreeGrafter"/>
</dbReference>
<name>A0A368FD20_ANCCA</name>
<proteinExistence type="predicted"/>
<dbReference type="AlphaFoldDB" id="A0A368FD20"/>
<protein>
    <submittedName>
        <fullName evidence="1">Uncharacterized protein</fullName>
    </submittedName>
</protein>